<organism evidence="2 3">
    <name type="scientific">Desulfosporosinus orientis (strain ATCC 19365 / DSM 765 / NCIMB 8382 / VKM B-1628 / Singapore I)</name>
    <name type="common">Desulfotomaculum orientis</name>
    <dbReference type="NCBI Taxonomy" id="768706"/>
    <lineage>
        <taxon>Bacteria</taxon>
        <taxon>Bacillati</taxon>
        <taxon>Bacillota</taxon>
        <taxon>Clostridia</taxon>
        <taxon>Eubacteriales</taxon>
        <taxon>Desulfitobacteriaceae</taxon>
        <taxon>Desulfosporosinus</taxon>
    </lineage>
</organism>
<keyword evidence="3" id="KW-1185">Reference proteome</keyword>
<reference evidence="2 3" key="2">
    <citation type="journal article" date="2012" name="J. Bacteriol.">
        <title>Complete genome sequences of Desulfosporosinus orientis DSM765T, Desulfosporosinus youngiae DSM17734T, Desulfosporosinus meridiei DSM13257T, and Desulfosporosinus acidiphilus DSM22704T.</title>
        <authorList>
            <person name="Pester M."/>
            <person name="Brambilla E."/>
            <person name="Alazard D."/>
            <person name="Rattei T."/>
            <person name="Weinmaier T."/>
            <person name="Han J."/>
            <person name="Lucas S."/>
            <person name="Lapidus A."/>
            <person name="Cheng J.F."/>
            <person name="Goodwin L."/>
            <person name="Pitluck S."/>
            <person name="Peters L."/>
            <person name="Ovchinnikova G."/>
            <person name="Teshima H."/>
            <person name="Detter J.C."/>
            <person name="Han C.S."/>
            <person name="Tapia R."/>
            <person name="Land M.L."/>
            <person name="Hauser L."/>
            <person name="Kyrpides N.C."/>
            <person name="Ivanova N.N."/>
            <person name="Pagani I."/>
            <person name="Huntmann M."/>
            <person name="Wei C.L."/>
            <person name="Davenport K.W."/>
            <person name="Daligault H."/>
            <person name="Chain P.S."/>
            <person name="Chen A."/>
            <person name="Mavromatis K."/>
            <person name="Markowitz V."/>
            <person name="Szeto E."/>
            <person name="Mikhailova N."/>
            <person name="Pati A."/>
            <person name="Wagner M."/>
            <person name="Woyke T."/>
            <person name="Ollivier B."/>
            <person name="Klenk H.P."/>
            <person name="Spring S."/>
            <person name="Loy A."/>
        </authorList>
    </citation>
    <scope>NUCLEOTIDE SEQUENCE [LARGE SCALE GENOMIC DNA]</scope>
    <source>
        <strain evidence="3">ATCC 19365 / DSM 765 / NCIMB 8382 / VKM B-1628</strain>
    </source>
</reference>
<reference evidence="3" key="1">
    <citation type="submission" date="2011-11" db="EMBL/GenBank/DDBJ databases">
        <title>Complete sequence of Desulfosporosinus orientis DSM 765.</title>
        <authorList>
            <person name="Lucas S."/>
            <person name="Han J."/>
            <person name="Lapidus A."/>
            <person name="Cheng J.-F."/>
            <person name="Goodwin L."/>
            <person name="Pitluck S."/>
            <person name="Peters L."/>
            <person name="Ovchinnikova G."/>
            <person name="Teshima H."/>
            <person name="Detter J.C."/>
            <person name="Han C."/>
            <person name="Tapia R."/>
            <person name="Land M."/>
            <person name="Hauser L."/>
            <person name="Kyrpides N."/>
            <person name="Ivanova N."/>
            <person name="Pagani I."/>
            <person name="Pester M."/>
            <person name="Spring S."/>
            <person name="Ollivier B."/>
            <person name="Rattei T."/>
            <person name="Klenk H.-P."/>
            <person name="Wagner M."/>
            <person name="Loy A."/>
            <person name="Woyke T."/>
        </authorList>
    </citation>
    <scope>NUCLEOTIDE SEQUENCE [LARGE SCALE GENOMIC DNA]</scope>
    <source>
        <strain evidence="3">ATCC 19365 / DSM 765 / NCIMB 8382 / VKM B-1628</strain>
    </source>
</reference>
<dbReference type="InterPro" id="IPR037171">
    <property type="entry name" value="NagB/RpiA_transferase-like"/>
</dbReference>
<dbReference type="STRING" id="768706.Desor_1207"/>
<dbReference type="PANTHER" id="PTHR43293:SF3">
    <property type="entry name" value="CHOLESTEROL RING-CLEAVING HYDROLASE IPDB SUBUNIT"/>
    <property type="match status" value="1"/>
</dbReference>
<dbReference type="InterPro" id="IPR004165">
    <property type="entry name" value="CoA_trans_fam_I"/>
</dbReference>
<evidence type="ECO:0000256" key="1">
    <source>
        <dbReference type="ARBA" id="ARBA00007047"/>
    </source>
</evidence>
<dbReference type="AlphaFoldDB" id="G7WCW8"/>
<dbReference type="KEGG" id="dor:Desor_1207"/>
<protein>
    <submittedName>
        <fullName evidence="2">Acyl CoA:acetate/3-ketoacid CoA transferase, alpha subunit</fullName>
    </submittedName>
</protein>
<dbReference type="SUPFAM" id="SSF100950">
    <property type="entry name" value="NagB/RpiA/CoA transferase-like"/>
    <property type="match status" value="2"/>
</dbReference>
<accession>G7WCW8</accession>
<dbReference type="PATRIC" id="fig|768706.3.peg.1189"/>
<comment type="similarity">
    <text evidence="1">Belongs to the 3-oxoacid CoA-transferase subunit B family.</text>
</comment>
<dbReference type="EMBL" id="CP003108">
    <property type="protein sequence ID" value="AET66874.1"/>
    <property type="molecule type" value="Genomic_DNA"/>
</dbReference>
<name>G7WCW8_DESOD</name>
<dbReference type="RefSeq" id="WP_014183695.1">
    <property type="nucleotide sequence ID" value="NC_016584.1"/>
</dbReference>
<dbReference type="eggNOG" id="COG1788">
    <property type="taxonomic scope" value="Bacteria"/>
</dbReference>
<gene>
    <name evidence="2" type="ordered locus">Desor_1207</name>
</gene>
<dbReference type="GO" id="GO:0008410">
    <property type="term" value="F:CoA-transferase activity"/>
    <property type="evidence" value="ECO:0007669"/>
    <property type="project" value="InterPro"/>
</dbReference>
<sequence>MNSQFAEMLSEEGNNKIIPLEQAVRHFIKPGMDLHFAFAHSRAHAVVMEIVRQFRQKPMKFTITATGILEYGIMLSWAGLVDKMVAGFIGDTYPSPAPNRFLQQAFKKREIAYECWTNLTATLGLLAGALNLPYIGTKSLLGSDLLKENPNSFRVMTDPFSGKETVVVRALNPDVAIVHGLVADAYGNTVIGPPFGENMWGAYAAKQGVIVTVEKIVSTSEIRKLSNYVKVPGHLVKSISVVPFGAHPQGMSVEGIPTLQDLGYSEDYETRRRFRAAASSAEALDVWMKEWVINTTHQSYLEKIGNSRLEKLRYAINSSKNASCDSDAAADVVEEEESATSSELLIINASRVIREKVSSGGFSTLLAGIGTAHLASWLAKYLDKDRLFQWELLTETGFYGYYPKLGDSYIFNYANIPTSKMQSHFLDILGCIVGSDDSRCLGLLGAAQVDQFGNINSTKIPEKNLFLTSGGGSNDVATTAGEVIIVITHSPKRMVSKVSFVTGNGDKVRTIVTDKGILQRSSVHETFKLTGCFVPKGKSLETAINEAKMECGWDLNVSDKVIVIPAPSREELKCLRALDPKSDIIK</sequence>
<proteinExistence type="inferred from homology"/>
<dbReference type="SMART" id="SM00882">
    <property type="entry name" value="CoA_trans"/>
    <property type="match status" value="1"/>
</dbReference>
<dbReference type="eggNOG" id="COG2057">
    <property type="taxonomic scope" value="Bacteria"/>
</dbReference>
<dbReference type="Pfam" id="PF01144">
    <property type="entry name" value="CoA_trans"/>
    <property type="match status" value="2"/>
</dbReference>
<evidence type="ECO:0000313" key="2">
    <source>
        <dbReference type="EMBL" id="AET66874.1"/>
    </source>
</evidence>
<dbReference type="Gene3D" id="3.40.1080.10">
    <property type="entry name" value="Glutaconate Coenzyme A-transferase"/>
    <property type="match status" value="2"/>
</dbReference>
<evidence type="ECO:0000313" key="3">
    <source>
        <dbReference type="Proteomes" id="UP000006346"/>
    </source>
</evidence>
<dbReference type="Gene3D" id="3.30.30.40">
    <property type="match status" value="1"/>
</dbReference>
<dbReference type="Proteomes" id="UP000006346">
    <property type="component" value="Chromosome"/>
</dbReference>
<dbReference type="HOGENOM" id="CLU_464519_0_0_9"/>
<keyword evidence="2" id="KW-0808">Transferase</keyword>
<dbReference type="OrthoDB" id="9777193at2"/>
<dbReference type="PANTHER" id="PTHR43293">
    <property type="entry name" value="ACETATE COA-TRANSFERASE YDIF"/>
    <property type="match status" value="1"/>
</dbReference>